<keyword evidence="3 8" id="KW-0472">Membrane</keyword>
<keyword evidence="8" id="KW-0812">Transmembrane</keyword>
<dbReference type="SUPFAM" id="SSF103575">
    <property type="entry name" value="Plexin repeat"/>
    <property type="match status" value="1"/>
</dbReference>
<sequence length="795" mass="87826">MRPGPPSCPLGCLLVFTATLAADLMPRVTIRSGDANRILPSFSQDEVLNYDTFLLSQDGETVYVGARDTILALDIRNASSVRLKGLIPWKATPEKKQECVFKQKSLETDCFNFIRVLVQLNSTHLYTCGTYAFSPTCAYIELDNFSLATDEYNQSLFQKGKGLCPYDPNYDNTAIVVDGELYTATMNNFQGNEPIITRTLGNRVVLKSDFFLTWLNADAAFVASFNIPSPPDDDKVYFFFSETGEYDFFDKMKVSRVARVCKNDVGGDKVLQKKWTTFLKAQLSCSHKGEFPYNVIQHIVAVPQQGGGTMFYGIFASQWRRGNLRSSAVCVFDFEAIKQAFDGKFKEFNKDCSQWMTYNGPPVDPRPGSCSVGPSADRALTFIKEHFLMDEKILPDGNQPLLVKQNVQYTRITVHQTSNIVGDLYSVMFLGTDDGFLHKAVVTARGAHIIEAIQLFREPEPVLNLLLSPEKGILYVGYSKGVLQVPLANCSMYRSCAECVLARDPYCAWDRHRHKCTGFLNVEDLSNWLQDVEYGNPSLGCQDKSKRPRILLRSSNDANDGVVKTLTSSLNSMVRLTCPRASALANYTWKYPMEKAEGLVIEDEKALVVIVQKASLGTYECLSNENGYQQVVASYRVLTPKYPDILGSSDKDGIAEEGLPHQAMPAGKRRSYWVQFVTVTVLLSMTLAVAVAFAFFTYHDRLKTKNKVQGSSAPEGGRAPGQQKGPSNSNPSGPQSNEYQMQGPQPEAATGGSKPCCVQPEGAFQVIDLDNNRLNSALANGDDSKGAVAVGGSLA</sequence>
<feature type="domain" description="Ig-like" evidence="10">
    <location>
        <begin position="548"/>
        <end position="639"/>
    </location>
</feature>
<comment type="subcellular location">
    <subcellularLocation>
        <location evidence="1">Membrane</location>
    </subcellularLocation>
</comment>
<dbReference type="SUPFAM" id="SSF101912">
    <property type="entry name" value="Sema domain"/>
    <property type="match status" value="1"/>
</dbReference>
<dbReference type="PROSITE" id="PS51004">
    <property type="entry name" value="SEMA"/>
    <property type="match status" value="1"/>
</dbReference>
<dbReference type="InterPro" id="IPR007110">
    <property type="entry name" value="Ig-like_dom"/>
</dbReference>
<proteinExistence type="inferred from homology"/>
<reference evidence="13" key="1">
    <citation type="submission" date="2025-08" db="UniProtKB">
        <authorList>
            <consortium name="RefSeq"/>
        </authorList>
    </citation>
    <scope>IDENTIFICATION</scope>
</reference>
<comment type="similarity">
    <text evidence="2">Belongs to the semaphorin family.</text>
</comment>
<evidence type="ECO:0000256" key="5">
    <source>
        <dbReference type="ARBA" id="ARBA00023180"/>
    </source>
</evidence>
<dbReference type="InterPro" id="IPR001627">
    <property type="entry name" value="Semap_dom"/>
</dbReference>
<protein>
    <submittedName>
        <fullName evidence="13">Semaphorin-4A</fullName>
    </submittedName>
</protein>
<evidence type="ECO:0000256" key="1">
    <source>
        <dbReference type="ARBA" id="ARBA00004370"/>
    </source>
</evidence>
<accession>A0ABM1KPY4</accession>
<dbReference type="InterPro" id="IPR002165">
    <property type="entry name" value="Plexin_repeat"/>
</dbReference>
<dbReference type="Gene3D" id="2.60.40.10">
    <property type="entry name" value="Immunoglobulins"/>
    <property type="match status" value="1"/>
</dbReference>
<evidence type="ECO:0000256" key="3">
    <source>
        <dbReference type="ARBA" id="ARBA00023136"/>
    </source>
</evidence>
<organism evidence="12 13">
    <name type="scientific">Gekko japonicus</name>
    <name type="common">Schlegel's Japanese gecko</name>
    <dbReference type="NCBI Taxonomy" id="146911"/>
    <lineage>
        <taxon>Eukaryota</taxon>
        <taxon>Metazoa</taxon>
        <taxon>Chordata</taxon>
        <taxon>Craniata</taxon>
        <taxon>Vertebrata</taxon>
        <taxon>Euteleostomi</taxon>
        <taxon>Lepidosauria</taxon>
        <taxon>Squamata</taxon>
        <taxon>Bifurcata</taxon>
        <taxon>Gekkota</taxon>
        <taxon>Gekkonidae</taxon>
        <taxon>Gekkoninae</taxon>
        <taxon>Gekko</taxon>
    </lineage>
</organism>
<keyword evidence="4" id="KW-1015">Disulfide bond</keyword>
<dbReference type="Proteomes" id="UP000694871">
    <property type="component" value="Unplaced"/>
</dbReference>
<evidence type="ECO:0000256" key="9">
    <source>
        <dbReference type="SAM" id="SignalP"/>
    </source>
</evidence>
<evidence type="ECO:0000313" key="12">
    <source>
        <dbReference type="Proteomes" id="UP000694871"/>
    </source>
</evidence>
<dbReference type="SMART" id="SM00630">
    <property type="entry name" value="Sema"/>
    <property type="match status" value="1"/>
</dbReference>
<dbReference type="InterPro" id="IPR036352">
    <property type="entry name" value="Semap_dom_sf"/>
</dbReference>
<dbReference type="InterPro" id="IPR027231">
    <property type="entry name" value="Semaphorin"/>
</dbReference>
<comment type="caution">
    <text evidence="6">Lacks conserved residue(s) required for the propagation of feature annotation.</text>
</comment>
<dbReference type="Pfam" id="PF01403">
    <property type="entry name" value="Sema"/>
    <property type="match status" value="1"/>
</dbReference>
<dbReference type="PROSITE" id="PS50835">
    <property type="entry name" value="IG_LIKE"/>
    <property type="match status" value="1"/>
</dbReference>
<dbReference type="InterPro" id="IPR016201">
    <property type="entry name" value="PSI"/>
</dbReference>
<dbReference type="Gene3D" id="2.130.10.10">
    <property type="entry name" value="YVTN repeat-like/Quinoprotein amine dehydrogenase"/>
    <property type="match status" value="1"/>
</dbReference>
<dbReference type="Gene3D" id="3.30.1680.10">
    <property type="entry name" value="ligand-binding face of the semaphorins, domain 2"/>
    <property type="match status" value="1"/>
</dbReference>
<feature type="domain" description="Sema" evidence="11">
    <location>
        <begin position="27"/>
        <end position="487"/>
    </location>
</feature>
<keyword evidence="5" id="KW-0325">Glycoprotein</keyword>
<feature type="transmembrane region" description="Helical" evidence="8">
    <location>
        <begin position="672"/>
        <end position="698"/>
    </location>
</feature>
<dbReference type="InterPro" id="IPR045791">
    <property type="entry name" value="Sema4F_C"/>
</dbReference>
<evidence type="ECO:0000259" key="11">
    <source>
        <dbReference type="PROSITE" id="PS51004"/>
    </source>
</evidence>
<dbReference type="Pfam" id="PF01437">
    <property type="entry name" value="PSI"/>
    <property type="match status" value="1"/>
</dbReference>
<evidence type="ECO:0000313" key="13">
    <source>
        <dbReference type="RefSeq" id="XP_015275771.1"/>
    </source>
</evidence>
<evidence type="ECO:0000256" key="2">
    <source>
        <dbReference type="ARBA" id="ARBA00009492"/>
    </source>
</evidence>
<dbReference type="InterPro" id="IPR013783">
    <property type="entry name" value="Ig-like_fold"/>
</dbReference>
<dbReference type="PANTHER" id="PTHR11036">
    <property type="entry name" value="SEMAPHORIN"/>
    <property type="match status" value="1"/>
</dbReference>
<evidence type="ECO:0000256" key="7">
    <source>
        <dbReference type="SAM" id="MobiDB-lite"/>
    </source>
</evidence>
<keyword evidence="12" id="KW-1185">Reference proteome</keyword>
<evidence type="ECO:0000256" key="4">
    <source>
        <dbReference type="ARBA" id="ARBA00023157"/>
    </source>
</evidence>
<keyword evidence="9" id="KW-0732">Signal</keyword>
<dbReference type="Pfam" id="PF19428">
    <property type="entry name" value="Sema4F_C"/>
    <property type="match status" value="1"/>
</dbReference>
<feature type="region of interest" description="Disordered" evidence="7">
    <location>
        <begin position="706"/>
        <end position="756"/>
    </location>
</feature>
<dbReference type="RefSeq" id="XP_015275771.1">
    <property type="nucleotide sequence ID" value="XM_015420285.1"/>
</dbReference>
<feature type="signal peptide" evidence="9">
    <location>
        <begin position="1"/>
        <end position="21"/>
    </location>
</feature>
<evidence type="ECO:0000259" key="10">
    <source>
        <dbReference type="PROSITE" id="PS50835"/>
    </source>
</evidence>
<name>A0ABM1KPY4_GEKJA</name>
<dbReference type="SMART" id="SM00423">
    <property type="entry name" value="PSI"/>
    <property type="match status" value="1"/>
</dbReference>
<dbReference type="InterPro" id="IPR015943">
    <property type="entry name" value="WD40/YVTN_repeat-like_dom_sf"/>
</dbReference>
<gene>
    <name evidence="13" type="primary">SEMA4A</name>
</gene>
<dbReference type="PANTHER" id="PTHR11036:SF15">
    <property type="entry name" value="SEMAPHORIN-4A"/>
    <property type="match status" value="1"/>
</dbReference>
<feature type="chain" id="PRO_5045313875" evidence="9">
    <location>
        <begin position="22"/>
        <end position="795"/>
    </location>
</feature>
<evidence type="ECO:0000256" key="8">
    <source>
        <dbReference type="SAM" id="Phobius"/>
    </source>
</evidence>
<feature type="compositionally biased region" description="Low complexity" evidence="7">
    <location>
        <begin position="725"/>
        <end position="737"/>
    </location>
</feature>
<evidence type="ECO:0000256" key="6">
    <source>
        <dbReference type="PROSITE-ProRule" id="PRU00352"/>
    </source>
</evidence>
<keyword evidence="8" id="KW-1133">Transmembrane helix</keyword>
<dbReference type="GeneID" id="107118050"/>